<proteinExistence type="predicted"/>
<dbReference type="GO" id="GO:0004175">
    <property type="term" value="F:endopeptidase activity"/>
    <property type="evidence" value="ECO:0007669"/>
    <property type="project" value="TreeGrafter"/>
</dbReference>
<dbReference type="GO" id="GO:0030288">
    <property type="term" value="C:outer membrane-bounded periplasmic space"/>
    <property type="evidence" value="ECO:0007669"/>
    <property type="project" value="TreeGrafter"/>
</dbReference>
<protein>
    <recommendedName>
        <fullName evidence="1">Tail specific protease domain-containing protein</fullName>
    </recommendedName>
</protein>
<accession>A0A1B8ZA38</accession>
<dbReference type="CDD" id="cd06567">
    <property type="entry name" value="Peptidase_S41"/>
    <property type="match status" value="1"/>
</dbReference>
<dbReference type="GO" id="GO:0006508">
    <property type="term" value="P:proteolysis"/>
    <property type="evidence" value="ECO:0007669"/>
    <property type="project" value="InterPro"/>
</dbReference>
<dbReference type="EMBL" id="MAYH01000049">
    <property type="protein sequence ID" value="OCA68446.1"/>
    <property type="molecule type" value="Genomic_DNA"/>
</dbReference>
<dbReference type="AlphaFoldDB" id="A0A1B8ZA38"/>
<dbReference type="SUPFAM" id="SSF52096">
    <property type="entry name" value="ClpP/crotonase"/>
    <property type="match status" value="1"/>
</dbReference>
<dbReference type="GO" id="GO:0007165">
    <property type="term" value="P:signal transduction"/>
    <property type="evidence" value="ECO:0007669"/>
    <property type="project" value="TreeGrafter"/>
</dbReference>
<dbReference type="Gene3D" id="3.30.750.44">
    <property type="match status" value="1"/>
</dbReference>
<feature type="domain" description="Tail specific protease" evidence="1">
    <location>
        <begin position="506"/>
        <end position="695"/>
    </location>
</feature>
<dbReference type="InterPro" id="IPR029045">
    <property type="entry name" value="ClpP/crotonase-like_dom_sf"/>
</dbReference>
<dbReference type="SMART" id="SM00245">
    <property type="entry name" value="TSPc"/>
    <property type="match status" value="1"/>
</dbReference>
<dbReference type="Proteomes" id="UP000092651">
    <property type="component" value="Unassembled WGS sequence"/>
</dbReference>
<dbReference type="InterPro" id="IPR005151">
    <property type="entry name" value="Tail-specific_protease"/>
</dbReference>
<evidence type="ECO:0000259" key="1">
    <source>
        <dbReference type="SMART" id="SM00245"/>
    </source>
</evidence>
<dbReference type="PANTHER" id="PTHR32060:SF30">
    <property type="entry name" value="CARBOXY-TERMINAL PROCESSING PROTEASE CTPA"/>
    <property type="match status" value="1"/>
</dbReference>
<name>A0A1B8ZA38_9FLAO</name>
<dbReference type="Pfam" id="PF03572">
    <property type="entry name" value="Peptidase_S41"/>
    <property type="match status" value="1"/>
</dbReference>
<sequence>MYHKIRIFIFTLFFFTLNAQTIFELQKLKDFAKTYGVIRYFHPSDEAASIDWNYFASYGVEKISQSKNQKEFEAELKNLFQPVAPSVTFTTTLYNWNTTPSLHPVFWIHNGLGIDNIKVRKDYTSKRFNKETASKNESRYVYINIKPIHFQSDIKITYEAKSSNSAASFAYANIYTEGNEKPLFQTHQYEPITSIEWQQKELLISNHLSINRINFGLLSSKLGSEFRNVKLWLLNDTKEWITSPLPPFTNEEWKANNTETILERYDSGFRFKDTTVNDTKTYDINWDKYVKLDLSNNISLSIPTVVYSDKNSTLPISDQQQLKRIQTSLKQQPFNKNIAFANVIICWNIFKHFYPYQDVVKVNWDSVLETALKDAYDDTNEYDNYLTLSRFLSNFNDGHMSVSYQGLSEKRKYAPGISVRYRNNILVVKNVKPDLKDIQKGDIITAVNGIPTVKYMDSLQHYLSGSKHFREWNSSLTLLRGTLNSNLNLNLKAGKTIALTRNIEFVPNVDFYTRDDVTKAQEINKETYYVNMDKLSEEEMEAEVSNIRKYKNLIIDLRGYPRTDQKHRLLNYLLPIADSTKWLCSKQIYLPDFKYYKETCNGHRLRKFISDNPLKINTVLLVDERSVSNAEMFSQTVKHYKLATIIGRPTAGANGNRNDINLLNGFQISFTGMKVTNPDGTLFHAVGVIPDILVNETPDDIKSGKDIYMEKALEFFRTKK</sequence>
<dbReference type="Gene3D" id="3.90.226.10">
    <property type="entry name" value="2-enoyl-CoA Hydratase, Chain A, domain 1"/>
    <property type="match status" value="1"/>
</dbReference>
<reference evidence="2 3" key="1">
    <citation type="submission" date="2016-07" db="EMBL/GenBank/DDBJ databases">
        <authorList>
            <person name="Jeong J.-J."/>
            <person name="Kim D.W."/>
            <person name="Sang M.K."/>
            <person name="Choi I.-G."/>
            <person name="Kim K.D."/>
        </authorList>
    </citation>
    <scope>NUCLEOTIDE SEQUENCE [LARGE SCALE GENOMIC DNA]</scope>
    <source>
        <strain evidence="2 3">UTM-3</strain>
    </source>
</reference>
<dbReference type="PANTHER" id="PTHR32060">
    <property type="entry name" value="TAIL-SPECIFIC PROTEASE"/>
    <property type="match status" value="1"/>
</dbReference>
<evidence type="ECO:0000313" key="2">
    <source>
        <dbReference type="EMBL" id="OCA68446.1"/>
    </source>
</evidence>
<gene>
    <name evidence="2" type="ORF">BBI01_18555</name>
</gene>
<keyword evidence="3" id="KW-1185">Reference proteome</keyword>
<evidence type="ECO:0000313" key="3">
    <source>
        <dbReference type="Proteomes" id="UP000092651"/>
    </source>
</evidence>
<organism evidence="2 3">
    <name type="scientific">Chryseobacterium artocarpi</name>
    <dbReference type="NCBI Taxonomy" id="1414727"/>
    <lineage>
        <taxon>Bacteria</taxon>
        <taxon>Pseudomonadati</taxon>
        <taxon>Bacteroidota</taxon>
        <taxon>Flavobacteriia</taxon>
        <taxon>Flavobacteriales</taxon>
        <taxon>Weeksellaceae</taxon>
        <taxon>Chryseobacterium group</taxon>
        <taxon>Chryseobacterium</taxon>
    </lineage>
</organism>
<dbReference type="OrthoDB" id="5379939at2"/>
<dbReference type="GO" id="GO:0008236">
    <property type="term" value="F:serine-type peptidase activity"/>
    <property type="evidence" value="ECO:0007669"/>
    <property type="project" value="InterPro"/>
</dbReference>
<comment type="caution">
    <text evidence="2">The sequence shown here is derived from an EMBL/GenBank/DDBJ whole genome shotgun (WGS) entry which is preliminary data.</text>
</comment>